<dbReference type="Pfam" id="PF00583">
    <property type="entry name" value="Acetyltransf_1"/>
    <property type="match status" value="1"/>
</dbReference>
<dbReference type="SUPFAM" id="SSF55729">
    <property type="entry name" value="Acyl-CoA N-acyltransferases (Nat)"/>
    <property type="match status" value="1"/>
</dbReference>
<dbReference type="PANTHER" id="PTHR43877">
    <property type="entry name" value="AMINOALKYLPHOSPHONATE N-ACETYLTRANSFERASE-RELATED-RELATED"/>
    <property type="match status" value="1"/>
</dbReference>
<dbReference type="Gene3D" id="3.40.630.30">
    <property type="match status" value="1"/>
</dbReference>
<dbReference type="InterPro" id="IPR000182">
    <property type="entry name" value="GNAT_dom"/>
</dbReference>
<dbReference type="Proteomes" id="UP000291101">
    <property type="component" value="Unassembled WGS sequence"/>
</dbReference>
<feature type="domain" description="N-acetyltransferase" evidence="3">
    <location>
        <begin position="3"/>
        <end position="175"/>
    </location>
</feature>
<evidence type="ECO:0000259" key="3">
    <source>
        <dbReference type="PROSITE" id="PS51186"/>
    </source>
</evidence>
<sequence length="178" mass="19375">MPVTVRQALESDAEGLSRLAALTFPLACTPQTSAEFLATHIATRLDPASFRRHLADPACVVLLAEADDGTDPLGYTMLIGGEPTDPDVARTIRFRPTVSLERCYVHPDHHGTGVASHLMAATLDAARQTGAQGIWLGVSEENARANAFYARHGFEQVGKKRFHIGDAWEDDNVRERAL</sequence>
<name>A0A4Q2T9T0_9ACTN</name>
<dbReference type="PROSITE" id="PS51186">
    <property type="entry name" value="GNAT"/>
    <property type="match status" value="1"/>
</dbReference>
<organism evidence="4 5">
    <name type="scientific">Nocardioides zhouii</name>
    <dbReference type="NCBI Taxonomy" id="1168729"/>
    <lineage>
        <taxon>Bacteria</taxon>
        <taxon>Bacillati</taxon>
        <taxon>Actinomycetota</taxon>
        <taxon>Actinomycetes</taxon>
        <taxon>Propionibacteriales</taxon>
        <taxon>Nocardioidaceae</taxon>
        <taxon>Nocardioides</taxon>
    </lineage>
</organism>
<gene>
    <name evidence="4" type="ORF">EUA94_04240</name>
</gene>
<dbReference type="AlphaFoldDB" id="A0A4Q2T9T0"/>
<dbReference type="EMBL" id="SDWV01000003">
    <property type="protein sequence ID" value="RYC13808.1"/>
    <property type="molecule type" value="Genomic_DNA"/>
</dbReference>
<keyword evidence="1 4" id="KW-0808">Transferase</keyword>
<dbReference type="InterPro" id="IPR016181">
    <property type="entry name" value="Acyl_CoA_acyltransferase"/>
</dbReference>
<evidence type="ECO:0000313" key="4">
    <source>
        <dbReference type="EMBL" id="RYC13808.1"/>
    </source>
</evidence>
<dbReference type="InterPro" id="IPR050832">
    <property type="entry name" value="Bact_Acetyltransf"/>
</dbReference>
<dbReference type="OrthoDB" id="5243635at2"/>
<evidence type="ECO:0000256" key="2">
    <source>
        <dbReference type="ARBA" id="ARBA00023315"/>
    </source>
</evidence>
<dbReference type="RefSeq" id="WP_129425002.1">
    <property type="nucleotide sequence ID" value="NZ_SDWV01000003.1"/>
</dbReference>
<reference evidence="4 5" key="1">
    <citation type="submission" date="2019-01" db="EMBL/GenBank/DDBJ databases">
        <title>Novel species of Nocardioides.</title>
        <authorList>
            <person name="Liu Q."/>
            <person name="X Y.-H."/>
        </authorList>
    </citation>
    <scope>NUCLEOTIDE SEQUENCE [LARGE SCALE GENOMIC DNA]</scope>
    <source>
        <strain evidence="4 5">HLT2-9</strain>
    </source>
</reference>
<evidence type="ECO:0000256" key="1">
    <source>
        <dbReference type="ARBA" id="ARBA00022679"/>
    </source>
</evidence>
<dbReference type="PANTHER" id="PTHR43877:SF1">
    <property type="entry name" value="ACETYLTRANSFERASE"/>
    <property type="match status" value="1"/>
</dbReference>
<dbReference type="CDD" id="cd04301">
    <property type="entry name" value="NAT_SF"/>
    <property type="match status" value="1"/>
</dbReference>
<evidence type="ECO:0000313" key="5">
    <source>
        <dbReference type="Proteomes" id="UP000291101"/>
    </source>
</evidence>
<proteinExistence type="predicted"/>
<comment type="caution">
    <text evidence="4">The sequence shown here is derived from an EMBL/GenBank/DDBJ whole genome shotgun (WGS) entry which is preliminary data.</text>
</comment>
<dbReference type="GO" id="GO:0016747">
    <property type="term" value="F:acyltransferase activity, transferring groups other than amino-acyl groups"/>
    <property type="evidence" value="ECO:0007669"/>
    <property type="project" value="InterPro"/>
</dbReference>
<keyword evidence="5" id="KW-1185">Reference proteome</keyword>
<protein>
    <submittedName>
        <fullName evidence="4">GNAT family N-acetyltransferase</fullName>
    </submittedName>
</protein>
<accession>A0A4Q2T9T0</accession>
<keyword evidence="2" id="KW-0012">Acyltransferase</keyword>